<keyword evidence="3" id="KW-1185">Reference proteome</keyword>
<dbReference type="AlphaFoldDB" id="A0AA87RB53"/>
<feature type="transmembrane region" description="Helical" evidence="1">
    <location>
        <begin position="12"/>
        <end position="33"/>
    </location>
</feature>
<feature type="transmembrane region" description="Helical" evidence="1">
    <location>
        <begin position="168"/>
        <end position="188"/>
    </location>
</feature>
<evidence type="ECO:0000313" key="2">
    <source>
        <dbReference type="EMBL" id="GEK79447.1"/>
    </source>
</evidence>
<comment type="caution">
    <text evidence="2">The sequence shown here is derived from an EMBL/GenBank/DDBJ whole genome shotgun (WGS) entry which is preliminary data.</text>
</comment>
<dbReference type="Proteomes" id="UP000321749">
    <property type="component" value="Unassembled WGS sequence"/>
</dbReference>
<name>A0AA87RB53_9MICO</name>
<keyword evidence="1" id="KW-1133">Transmembrane helix</keyword>
<sequence length="196" mass="19202">MAVLAGARADAAGAVMLGGAAGAGWAAALRGWMSLIAGTEATTTWRTVPFVLAPGTIIGAAHGLAAHRRGRGRPVPRWVRWSPAAFAAPVLEPKAARQLVTTGIGSGAIFELLVIVGGGYALRPAESGESLPGRARAIVGGLAAAGLLAQLGAGAAMAGKVSAGRGAAAAPLGAALLALAALAATLGYDRAMATRR</sequence>
<dbReference type="RefSeq" id="WP_146792832.1">
    <property type="nucleotide sequence ID" value="NZ_BJUU01000003.1"/>
</dbReference>
<gene>
    <name evidence="2" type="ORF">ABA31_07980</name>
</gene>
<protein>
    <submittedName>
        <fullName evidence="2">Uncharacterized protein</fullName>
    </submittedName>
</protein>
<proteinExistence type="predicted"/>
<feature type="transmembrane region" description="Helical" evidence="1">
    <location>
        <begin position="45"/>
        <end position="65"/>
    </location>
</feature>
<keyword evidence="1" id="KW-0812">Transmembrane</keyword>
<reference evidence="2 3" key="1">
    <citation type="submission" date="2019-07" db="EMBL/GenBank/DDBJ databases">
        <title>Whole genome shotgun sequence of Agrococcus baldri NBRC 103055.</title>
        <authorList>
            <person name="Hosoyama A."/>
            <person name="Uohara A."/>
            <person name="Ohji S."/>
            <person name="Ichikawa N."/>
        </authorList>
    </citation>
    <scope>NUCLEOTIDE SEQUENCE [LARGE SCALE GENOMIC DNA]</scope>
    <source>
        <strain evidence="2 3">NBRC 103055</strain>
    </source>
</reference>
<accession>A0AA87RB53</accession>
<evidence type="ECO:0000313" key="3">
    <source>
        <dbReference type="Proteomes" id="UP000321749"/>
    </source>
</evidence>
<keyword evidence="1" id="KW-0472">Membrane</keyword>
<organism evidence="2 3">
    <name type="scientific">Agrococcus baldri</name>
    <dbReference type="NCBI Taxonomy" id="153730"/>
    <lineage>
        <taxon>Bacteria</taxon>
        <taxon>Bacillati</taxon>
        <taxon>Actinomycetota</taxon>
        <taxon>Actinomycetes</taxon>
        <taxon>Micrococcales</taxon>
        <taxon>Microbacteriaceae</taxon>
        <taxon>Agrococcus</taxon>
    </lineage>
</organism>
<evidence type="ECO:0000256" key="1">
    <source>
        <dbReference type="SAM" id="Phobius"/>
    </source>
</evidence>
<feature type="transmembrane region" description="Helical" evidence="1">
    <location>
        <begin position="137"/>
        <end position="156"/>
    </location>
</feature>
<dbReference type="EMBL" id="BJUU01000003">
    <property type="protein sequence ID" value="GEK79447.1"/>
    <property type="molecule type" value="Genomic_DNA"/>
</dbReference>